<gene>
    <name evidence="1" type="primary">Cnig_chr_IV.g14760</name>
    <name evidence="1" type="ORF">B9Z55_014760</name>
</gene>
<reference evidence="2" key="1">
    <citation type="submission" date="2017-10" db="EMBL/GenBank/DDBJ databases">
        <title>Rapid genome shrinkage in a self-fertile nematode reveals novel sperm competition proteins.</title>
        <authorList>
            <person name="Yin D."/>
            <person name="Schwarz E.M."/>
            <person name="Thomas C.G."/>
            <person name="Felde R.L."/>
            <person name="Korf I.F."/>
            <person name="Cutter A.D."/>
            <person name="Schartner C.M."/>
            <person name="Ralston E.J."/>
            <person name="Meyer B.J."/>
            <person name="Haag E.S."/>
        </authorList>
    </citation>
    <scope>NUCLEOTIDE SEQUENCE [LARGE SCALE GENOMIC DNA]</scope>
    <source>
        <strain evidence="2">JU1422</strain>
    </source>
</reference>
<dbReference type="AlphaFoldDB" id="A0A2G5U764"/>
<evidence type="ECO:0000313" key="1">
    <source>
        <dbReference type="EMBL" id="PIC35380.1"/>
    </source>
</evidence>
<sequence>MSLAIRVGFEEFDIQYFLVQGPVESEIVLVTSFLSQWRHGGTANKSSSILHRLGSFPFTTQSVDELELNWLAAKGWALESVSD</sequence>
<keyword evidence="2" id="KW-1185">Reference proteome</keyword>
<protein>
    <submittedName>
        <fullName evidence="1">Uncharacterized protein</fullName>
    </submittedName>
</protein>
<dbReference type="Proteomes" id="UP000230233">
    <property type="component" value="Chromosome IV"/>
</dbReference>
<organism evidence="1 2">
    <name type="scientific">Caenorhabditis nigoni</name>
    <dbReference type="NCBI Taxonomy" id="1611254"/>
    <lineage>
        <taxon>Eukaryota</taxon>
        <taxon>Metazoa</taxon>
        <taxon>Ecdysozoa</taxon>
        <taxon>Nematoda</taxon>
        <taxon>Chromadorea</taxon>
        <taxon>Rhabditida</taxon>
        <taxon>Rhabditina</taxon>
        <taxon>Rhabditomorpha</taxon>
        <taxon>Rhabditoidea</taxon>
        <taxon>Rhabditidae</taxon>
        <taxon>Peloderinae</taxon>
        <taxon>Caenorhabditis</taxon>
    </lineage>
</organism>
<accession>A0A2G5U764</accession>
<comment type="caution">
    <text evidence="1">The sequence shown here is derived from an EMBL/GenBank/DDBJ whole genome shotgun (WGS) entry which is preliminary data.</text>
</comment>
<evidence type="ECO:0000313" key="2">
    <source>
        <dbReference type="Proteomes" id="UP000230233"/>
    </source>
</evidence>
<proteinExistence type="predicted"/>
<dbReference type="EMBL" id="PDUG01000004">
    <property type="protein sequence ID" value="PIC35380.1"/>
    <property type="molecule type" value="Genomic_DNA"/>
</dbReference>
<name>A0A2G5U764_9PELO</name>